<dbReference type="OrthoDB" id="14118at2"/>
<name>A0A285NL28_9AQUI</name>
<keyword evidence="2" id="KW-1185">Reference proteome</keyword>
<accession>A0A285NL28</accession>
<evidence type="ECO:0000313" key="1">
    <source>
        <dbReference type="EMBL" id="SNZ08576.1"/>
    </source>
</evidence>
<dbReference type="InterPro" id="IPR021973">
    <property type="entry name" value="SprA-related"/>
</dbReference>
<evidence type="ECO:0000313" key="2">
    <source>
        <dbReference type="Proteomes" id="UP000219036"/>
    </source>
</evidence>
<gene>
    <name evidence="1" type="ORF">SAMN06265182_1348</name>
</gene>
<reference evidence="2" key="1">
    <citation type="submission" date="2017-09" db="EMBL/GenBank/DDBJ databases">
        <authorList>
            <person name="Varghese N."/>
            <person name="Submissions S."/>
        </authorList>
    </citation>
    <scope>NUCLEOTIDE SEQUENCE [LARGE SCALE GENOMIC DNA]</scope>
    <source>
        <strain evidence="2">DSM 15103</strain>
    </source>
</reference>
<dbReference type="Proteomes" id="UP000219036">
    <property type="component" value="Unassembled WGS sequence"/>
</dbReference>
<proteinExistence type="predicted"/>
<protein>
    <submittedName>
        <fullName evidence="1">SprA-related family protein</fullName>
    </submittedName>
</protein>
<dbReference type="Pfam" id="PF12118">
    <property type="entry name" value="SprA-related"/>
    <property type="match status" value="1"/>
</dbReference>
<organism evidence="1 2">
    <name type="scientific">Persephonella hydrogeniphila</name>
    <dbReference type="NCBI Taxonomy" id="198703"/>
    <lineage>
        <taxon>Bacteria</taxon>
        <taxon>Pseudomonadati</taxon>
        <taxon>Aquificota</taxon>
        <taxon>Aquificia</taxon>
        <taxon>Aquificales</taxon>
        <taxon>Hydrogenothermaceae</taxon>
        <taxon>Persephonella</taxon>
    </lineage>
</organism>
<dbReference type="RefSeq" id="WP_097000516.1">
    <property type="nucleotide sequence ID" value="NZ_OBEI01000005.1"/>
</dbReference>
<dbReference type="AlphaFoldDB" id="A0A285NL28"/>
<dbReference type="EMBL" id="OBEI01000005">
    <property type="protein sequence ID" value="SNZ08576.1"/>
    <property type="molecule type" value="Genomic_DNA"/>
</dbReference>
<sequence length="146" mass="16148">MIGSVQPDTAYQGVYRRDQKNDLKSQQVIQQLRMIEQKVKAHEMAHKAAGGELAGPIHYKYKKGPDGKLYIVGGEVPIKIKEGKTPEETIEIAQKIKRAALAPADPSPQDRAVAARASILEMKARVELLKQQTEGKQTGQNINLHV</sequence>